<reference evidence="1 2" key="1">
    <citation type="submission" date="2021-03" db="EMBL/GenBank/DDBJ databases">
        <title>Complete genome of Polaribacter_sp.SM13.</title>
        <authorList>
            <person name="Jeong S.W."/>
            <person name="Bae J.W."/>
        </authorList>
    </citation>
    <scope>NUCLEOTIDE SEQUENCE [LARGE SCALE GENOMIC DNA]</scope>
    <source>
        <strain evidence="1 2">SM13</strain>
    </source>
</reference>
<dbReference type="Proteomes" id="UP000663920">
    <property type="component" value="Chromosome"/>
</dbReference>
<dbReference type="EMBL" id="CP071869">
    <property type="protein sequence ID" value="QTE21026.1"/>
    <property type="molecule type" value="Genomic_DNA"/>
</dbReference>
<dbReference type="AlphaFoldDB" id="A0A975CPY0"/>
<keyword evidence="2" id="KW-1185">Reference proteome</keyword>
<organism evidence="1 2">
    <name type="scientific">Polaribacter cellanae</name>
    <dbReference type="NCBI Taxonomy" id="2818493"/>
    <lineage>
        <taxon>Bacteria</taxon>
        <taxon>Pseudomonadati</taxon>
        <taxon>Bacteroidota</taxon>
        <taxon>Flavobacteriia</taxon>
        <taxon>Flavobacteriales</taxon>
        <taxon>Flavobacteriaceae</taxon>
    </lineage>
</organism>
<dbReference type="KEGG" id="pcea:J3359_09195"/>
<name>A0A975CPY0_9FLAO</name>
<dbReference type="RefSeq" id="WP_208076630.1">
    <property type="nucleotide sequence ID" value="NZ_CP071869.1"/>
</dbReference>
<proteinExistence type="predicted"/>
<gene>
    <name evidence="1" type="ORF">J3359_09195</name>
</gene>
<protein>
    <submittedName>
        <fullName evidence="1">Uncharacterized protein</fullName>
    </submittedName>
</protein>
<evidence type="ECO:0000313" key="2">
    <source>
        <dbReference type="Proteomes" id="UP000663920"/>
    </source>
</evidence>
<sequence>MVYLQYIPDYKDINLLYSEKELVRFEQGKAFLKLKINSILVKGKFIDEISVLRNEELGRYLMRRISYKLNQIPKIKLKPYEVIQKIEKENFEKSYD</sequence>
<accession>A0A975CPY0</accession>
<evidence type="ECO:0000313" key="1">
    <source>
        <dbReference type="EMBL" id="QTE21026.1"/>
    </source>
</evidence>